<sequence length="94" mass="9459">MIAMYGAPVRRLGRFLLRLGRAAVGTSYVAVALIGTLYTGPQGLLVALGFGAVGWAVARSVGCLVDSVRDRVDGAAPPLSSGLPVATGAALFAS</sequence>
<accession>A0A1I5HGN6</accession>
<proteinExistence type="predicted"/>
<dbReference type="AlphaFoldDB" id="A0A1I5HGN6"/>
<keyword evidence="1" id="KW-0812">Transmembrane</keyword>
<protein>
    <submittedName>
        <fullName evidence="2">Uncharacterized protein</fullName>
    </submittedName>
</protein>
<organism evidence="2 3">
    <name type="scientific">Geodermatophilus obscurus</name>
    <dbReference type="NCBI Taxonomy" id="1861"/>
    <lineage>
        <taxon>Bacteria</taxon>
        <taxon>Bacillati</taxon>
        <taxon>Actinomycetota</taxon>
        <taxon>Actinomycetes</taxon>
        <taxon>Geodermatophilales</taxon>
        <taxon>Geodermatophilaceae</taxon>
        <taxon>Geodermatophilus</taxon>
    </lineage>
</organism>
<feature type="transmembrane region" description="Helical" evidence="1">
    <location>
        <begin position="44"/>
        <end position="65"/>
    </location>
</feature>
<keyword evidence="3" id="KW-1185">Reference proteome</keyword>
<dbReference type="Proteomes" id="UP000183642">
    <property type="component" value="Unassembled WGS sequence"/>
</dbReference>
<evidence type="ECO:0000313" key="3">
    <source>
        <dbReference type="Proteomes" id="UP000183642"/>
    </source>
</evidence>
<dbReference type="EMBL" id="FOWE01000009">
    <property type="protein sequence ID" value="SFO47387.1"/>
    <property type="molecule type" value="Genomic_DNA"/>
</dbReference>
<keyword evidence="1" id="KW-0472">Membrane</keyword>
<reference evidence="3" key="1">
    <citation type="submission" date="2016-10" db="EMBL/GenBank/DDBJ databases">
        <authorList>
            <person name="Varghese N."/>
            <person name="Submissions S."/>
        </authorList>
    </citation>
    <scope>NUCLEOTIDE SEQUENCE [LARGE SCALE GENOMIC DNA]</scope>
    <source>
        <strain evidence="3">DSM 43161</strain>
    </source>
</reference>
<gene>
    <name evidence="2" type="ORF">SAMN05660359_03705</name>
</gene>
<name>A0A1I5HGN6_9ACTN</name>
<evidence type="ECO:0000313" key="2">
    <source>
        <dbReference type="EMBL" id="SFO47387.1"/>
    </source>
</evidence>
<keyword evidence="1" id="KW-1133">Transmembrane helix</keyword>
<evidence type="ECO:0000256" key="1">
    <source>
        <dbReference type="SAM" id="Phobius"/>
    </source>
</evidence>
<feature type="transmembrane region" description="Helical" evidence="1">
    <location>
        <begin position="20"/>
        <end position="38"/>
    </location>
</feature>